<comment type="caution">
    <text evidence="1">The sequence shown here is derived from an EMBL/GenBank/DDBJ whole genome shotgun (WGS) entry which is preliminary data.</text>
</comment>
<protein>
    <submittedName>
        <fullName evidence="1">Uncharacterized protein</fullName>
    </submittedName>
</protein>
<proteinExistence type="predicted"/>
<dbReference type="Proteomes" id="UP000012062">
    <property type="component" value="Unassembled WGS sequence"/>
</dbReference>
<dbReference type="STRING" id="1297569.MESS2_1030071"/>
<dbReference type="EMBL" id="CAUM01000006">
    <property type="protein sequence ID" value="CCV03214.1"/>
    <property type="molecule type" value="Genomic_DNA"/>
</dbReference>
<gene>
    <name evidence="1" type="ORF">MESS2_1030071</name>
</gene>
<reference evidence="1 2" key="1">
    <citation type="submission" date="2013-02" db="EMBL/GenBank/DDBJ databases">
        <authorList>
            <person name="Genoscope - CEA"/>
        </authorList>
    </citation>
    <scope>NUCLEOTIDE SEQUENCE [LARGE SCALE GENOMIC DNA]</scope>
    <source>
        <strain evidence="1 2">STM 2683</strain>
    </source>
</reference>
<keyword evidence="2" id="KW-1185">Reference proteome</keyword>
<organism evidence="1 2">
    <name type="scientific">Mesorhizobium metallidurans STM 2683</name>
    <dbReference type="NCBI Taxonomy" id="1297569"/>
    <lineage>
        <taxon>Bacteria</taxon>
        <taxon>Pseudomonadati</taxon>
        <taxon>Pseudomonadota</taxon>
        <taxon>Alphaproteobacteria</taxon>
        <taxon>Hyphomicrobiales</taxon>
        <taxon>Phyllobacteriaceae</taxon>
        <taxon>Mesorhizobium</taxon>
    </lineage>
</organism>
<accession>M5EEV8</accession>
<evidence type="ECO:0000313" key="2">
    <source>
        <dbReference type="Proteomes" id="UP000012062"/>
    </source>
</evidence>
<evidence type="ECO:0000313" key="1">
    <source>
        <dbReference type="EMBL" id="CCV03214.1"/>
    </source>
</evidence>
<name>M5EEV8_9HYPH</name>
<dbReference type="AlphaFoldDB" id="M5EEV8"/>
<sequence length="123" mass="13952">MKARRVDGSCDALEISVLTHVAVAKPLHTFARHAFVFMHVVVAKPLHTFARHAFVFMHVVVAKPLHTFARHAFVLCMSPSQNRSTLLRDMHWQALSPESRRNRHEPVARACVCGVFPVSLCRF</sequence>